<organism evidence="1 2">
    <name type="scientific">Tagetes erecta</name>
    <name type="common">African marigold</name>
    <dbReference type="NCBI Taxonomy" id="13708"/>
    <lineage>
        <taxon>Eukaryota</taxon>
        <taxon>Viridiplantae</taxon>
        <taxon>Streptophyta</taxon>
        <taxon>Embryophyta</taxon>
        <taxon>Tracheophyta</taxon>
        <taxon>Spermatophyta</taxon>
        <taxon>Magnoliopsida</taxon>
        <taxon>eudicotyledons</taxon>
        <taxon>Gunneridae</taxon>
        <taxon>Pentapetalae</taxon>
        <taxon>asterids</taxon>
        <taxon>campanulids</taxon>
        <taxon>Asterales</taxon>
        <taxon>Asteraceae</taxon>
        <taxon>Asteroideae</taxon>
        <taxon>Heliantheae alliance</taxon>
        <taxon>Tageteae</taxon>
        <taxon>Tagetes</taxon>
    </lineage>
</organism>
<accession>A0AAD8PAL8</accession>
<protein>
    <submittedName>
        <fullName evidence="1">Uncharacterized protein</fullName>
    </submittedName>
</protein>
<dbReference type="EMBL" id="JAUHHV010000001">
    <property type="protein sequence ID" value="KAK1439698.1"/>
    <property type="molecule type" value="Genomic_DNA"/>
</dbReference>
<gene>
    <name evidence="1" type="ORF">QVD17_05518</name>
</gene>
<proteinExistence type="predicted"/>
<keyword evidence="2" id="KW-1185">Reference proteome</keyword>
<dbReference type="Proteomes" id="UP001229421">
    <property type="component" value="Unassembled WGS sequence"/>
</dbReference>
<reference evidence="1" key="1">
    <citation type="journal article" date="2023" name="bioRxiv">
        <title>Improved chromosome-level genome assembly for marigold (Tagetes erecta).</title>
        <authorList>
            <person name="Jiang F."/>
            <person name="Yuan L."/>
            <person name="Wang S."/>
            <person name="Wang H."/>
            <person name="Xu D."/>
            <person name="Wang A."/>
            <person name="Fan W."/>
        </authorList>
    </citation>
    <scope>NUCLEOTIDE SEQUENCE</scope>
    <source>
        <strain evidence="1">WSJ</strain>
        <tissue evidence="1">Leaf</tissue>
    </source>
</reference>
<sequence length="100" mass="11300">MNLVWLQFPYFKSGFVRDVAVGITSGAFYPINILDLHYLMNMGLKPLLLALLSRGCDGAIRKHLAEYMDLETMWSRANDVINTVYMPSLILMTISSSVLL</sequence>
<name>A0AAD8PAL8_TARER</name>
<evidence type="ECO:0000313" key="2">
    <source>
        <dbReference type="Proteomes" id="UP001229421"/>
    </source>
</evidence>
<dbReference type="AlphaFoldDB" id="A0AAD8PAL8"/>
<comment type="caution">
    <text evidence="1">The sequence shown here is derived from an EMBL/GenBank/DDBJ whole genome shotgun (WGS) entry which is preliminary data.</text>
</comment>
<evidence type="ECO:0000313" key="1">
    <source>
        <dbReference type="EMBL" id="KAK1439698.1"/>
    </source>
</evidence>